<dbReference type="SMART" id="SM00223">
    <property type="entry name" value="APPLE"/>
    <property type="match status" value="1"/>
</dbReference>
<evidence type="ECO:0000313" key="6">
    <source>
        <dbReference type="Proteomes" id="UP000318571"/>
    </source>
</evidence>
<dbReference type="Proteomes" id="UP000318571">
    <property type="component" value="Chromosome 3"/>
</dbReference>
<dbReference type="PROSITE" id="PS50948">
    <property type="entry name" value="PAN"/>
    <property type="match status" value="1"/>
</dbReference>
<dbReference type="SUPFAM" id="SSF57414">
    <property type="entry name" value="Hairpin loop containing domain-like"/>
    <property type="match status" value="1"/>
</dbReference>
<keyword evidence="2" id="KW-1015">Disulfide bond</keyword>
<dbReference type="GO" id="GO:0005576">
    <property type="term" value="C:extracellular region"/>
    <property type="evidence" value="ECO:0007669"/>
    <property type="project" value="InterPro"/>
</dbReference>
<dbReference type="SUPFAM" id="SSF56436">
    <property type="entry name" value="C-type lectin-like"/>
    <property type="match status" value="1"/>
</dbReference>
<organism evidence="5 6">
    <name type="scientific">Tigriopus californicus</name>
    <name type="common">Marine copepod</name>
    <dbReference type="NCBI Taxonomy" id="6832"/>
    <lineage>
        <taxon>Eukaryota</taxon>
        <taxon>Metazoa</taxon>
        <taxon>Ecdysozoa</taxon>
        <taxon>Arthropoda</taxon>
        <taxon>Crustacea</taxon>
        <taxon>Multicrustacea</taxon>
        <taxon>Hexanauplia</taxon>
        <taxon>Copepoda</taxon>
        <taxon>Harpacticoida</taxon>
        <taxon>Harpacticidae</taxon>
        <taxon>Tigriopus</taxon>
    </lineage>
</organism>
<protein>
    <recommendedName>
        <fullName evidence="4">Apple domain-containing protein</fullName>
    </recommendedName>
</protein>
<accession>A0A553P5L5</accession>
<dbReference type="InterPro" id="IPR016187">
    <property type="entry name" value="CTDL_fold"/>
</dbReference>
<feature type="domain" description="Apple" evidence="4">
    <location>
        <begin position="51"/>
        <end position="126"/>
    </location>
</feature>
<gene>
    <name evidence="5" type="ORF">TCAL_15690</name>
</gene>
<evidence type="ECO:0000256" key="1">
    <source>
        <dbReference type="ARBA" id="ARBA00022737"/>
    </source>
</evidence>
<dbReference type="InterPro" id="IPR003609">
    <property type="entry name" value="Pan_app"/>
</dbReference>
<dbReference type="Pfam" id="PF14295">
    <property type="entry name" value="PAN_4"/>
    <property type="match status" value="2"/>
</dbReference>
<keyword evidence="3" id="KW-0732">Signal</keyword>
<keyword evidence="6" id="KW-1185">Reference proteome</keyword>
<feature type="signal peptide" evidence="3">
    <location>
        <begin position="1"/>
        <end position="28"/>
    </location>
</feature>
<dbReference type="CDD" id="cd00037">
    <property type="entry name" value="CLECT"/>
    <property type="match status" value="1"/>
</dbReference>
<dbReference type="InterPro" id="IPR000177">
    <property type="entry name" value="Apple"/>
</dbReference>
<evidence type="ECO:0000256" key="3">
    <source>
        <dbReference type="SAM" id="SignalP"/>
    </source>
</evidence>
<name>A0A553P5L5_TIGCA</name>
<dbReference type="GO" id="GO:0006508">
    <property type="term" value="P:proteolysis"/>
    <property type="evidence" value="ECO:0007669"/>
    <property type="project" value="InterPro"/>
</dbReference>
<dbReference type="AlphaFoldDB" id="A0A553P5L5"/>
<evidence type="ECO:0000259" key="4">
    <source>
        <dbReference type="PROSITE" id="PS50948"/>
    </source>
</evidence>
<dbReference type="InterPro" id="IPR016186">
    <property type="entry name" value="C-type_lectin-like/link_sf"/>
</dbReference>
<proteinExistence type="predicted"/>
<evidence type="ECO:0000313" key="5">
    <source>
        <dbReference type="EMBL" id="TRY72973.1"/>
    </source>
</evidence>
<dbReference type="Gene3D" id="3.50.4.10">
    <property type="entry name" value="Hepatocyte Growth Factor"/>
    <property type="match status" value="1"/>
</dbReference>
<evidence type="ECO:0000256" key="2">
    <source>
        <dbReference type="ARBA" id="ARBA00023157"/>
    </source>
</evidence>
<reference evidence="5 6" key="1">
    <citation type="journal article" date="2018" name="Nat. Ecol. Evol.">
        <title>Genomic signatures of mitonuclear coevolution across populations of Tigriopus californicus.</title>
        <authorList>
            <person name="Barreto F.S."/>
            <person name="Watson E.T."/>
            <person name="Lima T.G."/>
            <person name="Willett C.S."/>
            <person name="Edmands S."/>
            <person name="Li W."/>
            <person name="Burton R.S."/>
        </authorList>
    </citation>
    <scope>NUCLEOTIDE SEQUENCE [LARGE SCALE GENOMIC DNA]</scope>
    <source>
        <strain evidence="5 6">San Diego</strain>
    </source>
</reference>
<dbReference type="Gene3D" id="3.10.100.10">
    <property type="entry name" value="Mannose-Binding Protein A, subunit A"/>
    <property type="match status" value="1"/>
</dbReference>
<sequence length="204" mass="23085">MSSGWSVELVNEVILFMLIKQWFACCWACEPNEACFDNFLVVIFTYTVPGCSIDATDFLGNDIGQSVKTADPMECQTKCQANPECMAIVWAHPWSSFVGNACYLKHSVAANGKNHNSAAIAMPKYCLGQTRLSGDFYRFKDSRYKFVNQRRREWDASRKCQTLQGKLVAMETAEEYAFIQSAVFQLNFFNSTTFSGDYRIGLSK</sequence>
<comment type="caution">
    <text evidence="5">The sequence shown here is derived from an EMBL/GenBank/DDBJ whole genome shotgun (WGS) entry which is preliminary data.</text>
</comment>
<dbReference type="EMBL" id="VCGU01000007">
    <property type="protein sequence ID" value="TRY72973.1"/>
    <property type="molecule type" value="Genomic_DNA"/>
</dbReference>
<feature type="chain" id="PRO_5022064242" description="Apple domain-containing protein" evidence="3">
    <location>
        <begin position="29"/>
        <end position="204"/>
    </location>
</feature>
<keyword evidence="1" id="KW-0677">Repeat</keyword>